<dbReference type="EMBL" id="CP042807">
    <property type="protein sequence ID" value="QEE24040.1"/>
    <property type="molecule type" value="Genomic_DNA"/>
</dbReference>
<reference evidence="7 8" key="1">
    <citation type="submission" date="2019-08" db="EMBL/GenBank/DDBJ databases">
        <title>Complete genome sequence of Rhodanobacter glycinis strain T01E-68 isolated from tomato root.</title>
        <authorList>
            <person name="Weon H.-Y."/>
            <person name="Lee S.A."/>
        </authorList>
    </citation>
    <scope>NUCLEOTIDE SEQUENCE [LARGE SCALE GENOMIC DNA]</scope>
    <source>
        <strain evidence="7 8">T01E-68</strain>
    </source>
</reference>
<dbReference type="Pfam" id="PF07992">
    <property type="entry name" value="Pyr_redox_2"/>
    <property type="match status" value="1"/>
</dbReference>
<dbReference type="PANTHER" id="PTHR43557:SF2">
    <property type="entry name" value="RIESKE DOMAIN-CONTAINING PROTEIN-RELATED"/>
    <property type="match status" value="1"/>
</dbReference>
<feature type="domain" description="Reductase C-terminal" evidence="6">
    <location>
        <begin position="319"/>
        <end position="402"/>
    </location>
</feature>
<protein>
    <submittedName>
        <fullName evidence="7">Ferredoxin-NAD reductase</fullName>
    </submittedName>
</protein>
<keyword evidence="2" id="KW-0285">Flavoprotein</keyword>
<accession>A0A5B9E0N9</accession>
<dbReference type="GO" id="GO:0005737">
    <property type="term" value="C:cytoplasm"/>
    <property type="evidence" value="ECO:0007669"/>
    <property type="project" value="TreeGrafter"/>
</dbReference>
<dbReference type="Proteomes" id="UP000321807">
    <property type="component" value="Chromosome"/>
</dbReference>
<dbReference type="PRINTS" id="PR00411">
    <property type="entry name" value="PNDRDTASEI"/>
</dbReference>
<dbReference type="Gene3D" id="3.30.390.30">
    <property type="match status" value="1"/>
</dbReference>
<evidence type="ECO:0000256" key="2">
    <source>
        <dbReference type="ARBA" id="ARBA00022630"/>
    </source>
</evidence>
<evidence type="ECO:0000256" key="1">
    <source>
        <dbReference type="ARBA" id="ARBA00001974"/>
    </source>
</evidence>
<dbReference type="KEGG" id="rgl:CS053_05605"/>
<sequence>MNTFVIIGAGQAGAWVARSLRNSAFKGRIVLIGDEDAAPYERPPLSKEVLKGEPLPDSCTVLKHEAAAEAEVELWLGESVKRIDREAHLVLCASGREITYDKLFIATGSRVRMLPTTGLPQDRVFYLRTLHDAERLHQAMMRSQRVLIVGGGWIGLEVAAVARGMGKQVTVIEMAPRLCARAAPPAVSDYLQNLHARHGVDVYLDTRATLSWDGSKLEADTGNGKAPIAADMVVIAAGIVPNVELATECGLAVDNGIVVDDQGRTSDPDIFAAGDVTNHPNRHAGMRLRLESWENAQNQAIAAAHAALELDGCYDEIPWFWSDQYDVNLQILGMPPADIEPVRRGNPADGKCLWLFWRNGRIASVIAVNSPREIRVVKKWMLADRFPEPSAVLDESLPLQKLSIAE</sequence>
<keyword evidence="4" id="KW-0560">Oxidoreductase</keyword>
<dbReference type="GO" id="GO:0016651">
    <property type="term" value="F:oxidoreductase activity, acting on NAD(P)H"/>
    <property type="evidence" value="ECO:0007669"/>
    <property type="project" value="TreeGrafter"/>
</dbReference>
<gene>
    <name evidence="7" type="ORF">CS053_05605</name>
</gene>
<dbReference type="AlphaFoldDB" id="A0A5B9E0N9"/>
<evidence type="ECO:0000259" key="6">
    <source>
        <dbReference type="Pfam" id="PF14759"/>
    </source>
</evidence>
<dbReference type="SUPFAM" id="SSF51905">
    <property type="entry name" value="FAD/NAD(P)-binding domain"/>
    <property type="match status" value="2"/>
</dbReference>
<dbReference type="InterPro" id="IPR016156">
    <property type="entry name" value="FAD/NAD-linked_Rdtase_dimer_sf"/>
</dbReference>
<dbReference type="Gene3D" id="3.50.50.60">
    <property type="entry name" value="FAD/NAD(P)-binding domain"/>
    <property type="match status" value="2"/>
</dbReference>
<evidence type="ECO:0000256" key="4">
    <source>
        <dbReference type="ARBA" id="ARBA00023002"/>
    </source>
</evidence>
<dbReference type="InterPro" id="IPR050446">
    <property type="entry name" value="FAD-oxidoreductase/Apoptosis"/>
</dbReference>
<evidence type="ECO:0000259" key="5">
    <source>
        <dbReference type="Pfam" id="PF07992"/>
    </source>
</evidence>
<dbReference type="SUPFAM" id="SSF55424">
    <property type="entry name" value="FAD/NAD-linked reductases, dimerisation (C-terminal) domain"/>
    <property type="match status" value="1"/>
</dbReference>
<dbReference type="InterPro" id="IPR023753">
    <property type="entry name" value="FAD/NAD-binding_dom"/>
</dbReference>
<comment type="cofactor">
    <cofactor evidence="1">
        <name>FAD</name>
        <dbReference type="ChEBI" id="CHEBI:57692"/>
    </cofactor>
</comment>
<dbReference type="InterPro" id="IPR028202">
    <property type="entry name" value="Reductase_C"/>
</dbReference>
<dbReference type="PANTHER" id="PTHR43557">
    <property type="entry name" value="APOPTOSIS-INDUCING FACTOR 1"/>
    <property type="match status" value="1"/>
</dbReference>
<dbReference type="InterPro" id="IPR036188">
    <property type="entry name" value="FAD/NAD-bd_sf"/>
</dbReference>
<dbReference type="PRINTS" id="PR00368">
    <property type="entry name" value="FADPNR"/>
</dbReference>
<name>A0A5B9E0N9_9GAMM</name>
<dbReference type="Pfam" id="PF14759">
    <property type="entry name" value="Reductase_C"/>
    <property type="match status" value="1"/>
</dbReference>
<evidence type="ECO:0000313" key="7">
    <source>
        <dbReference type="EMBL" id="QEE24040.1"/>
    </source>
</evidence>
<keyword evidence="3" id="KW-0274">FAD</keyword>
<evidence type="ECO:0000313" key="8">
    <source>
        <dbReference type="Proteomes" id="UP000321807"/>
    </source>
</evidence>
<evidence type="ECO:0000256" key="3">
    <source>
        <dbReference type="ARBA" id="ARBA00022827"/>
    </source>
</evidence>
<dbReference type="RefSeq" id="WP_147626710.1">
    <property type="nucleotide sequence ID" value="NZ_CP042807.1"/>
</dbReference>
<feature type="domain" description="FAD/NAD(P)-binding" evidence="5">
    <location>
        <begin position="4"/>
        <end position="300"/>
    </location>
</feature>
<organism evidence="7 8">
    <name type="scientific">Rhodanobacter glycinis</name>
    <dbReference type="NCBI Taxonomy" id="582702"/>
    <lineage>
        <taxon>Bacteria</taxon>
        <taxon>Pseudomonadati</taxon>
        <taxon>Pseudomonadota</taxon>
        <taxon>Gammaproteobacteria</taxon>
        <taxon>Lysobacterales</taxon>
        <taxon>Rhodanobacteraceae</taxon>
        <taxon>Rhodanobacter</taxon>
    </lineage>
</organism>
<proteinExistence type="predicted"/>